<evidence type="ECO:0000259" key="1">
    <source>
        <dbReference type="Pfam" id="PF20408"/>
    </source>
</evidence>
<evidence type="ECO:0000313" key="3">
    <source>
        <dbReference type="Proteomes" id="UP000240978"/>
    </source>
</evidence>
<dbReference type="AlphaFoldDB" id="A0A2P8GPK5"/>
<accession>A0A2P8GPK5</accession>
<comment type="caution">
    <text evidence="2">The sequence shown here is derived from an EMBL/GenBank/DDBJ whole genome shotgun (WGS) entry which is preliminary data.</text>
</comment>
<dbReference type="Pfam" id="PF20408">
    <property type="entry name" value="Abhydrolase_11"/>
    <property type="match status" value="1"/>
</dbReference>
<feature type="domain" description="KANL3/Tex30 alpha/beta hydrolase-like" evidence="1">
    <location>
        <begin position="39"/>
        <end position="209"/>
    </location>
</feature>
<dbReference type="PANTHER" id="PTHR13136">
    <property type="entry name" value="TESTIS DEVELOPMENT PROTEIN PRTD"/>
    <property type="match status" value="1"/>
</dbReference>
<protein>
    <recommendedName>
        <fullName evidence="1">KANL3/Tex30 alpha/beta hydrolase-like domain-containing protein</fullName>
    </recommendedName>
</protein>
<dbReference type="Gene3D" id="3.40.50.1820">
    <property type="entry name" value="alpha/beta hydrolase"/>
    <property type="match status" value="1"/>
</dbReference>
<proteinExistence type="predicted"/>
<name>A0A2P8GPK5_9BACT</name>
<dbReference type="InterPro" id="IPR026555">
    <property type="entry name" value="NSL3/Tex30"/>
</dbReference>
<reference evidence="2 3" key="1">
    <citation type="submission" date="2018-03" db="EMBL/GenBank/DDBJ databases">
        <title>Genomic Encyclopedia of Archaeal and Bacterial Type Strains, Phase II (KMG-II): from individual species to whole genera.</title>
        <authorList>
            <person name="Goeker M."/>
        </authorList>
    </citation>
    <scope>NUCLEOTIDE SEQUENCE [LARGE SCALE GENOMIC DNA]</scope>
    <source>
        <strain evidence="2 3">DSM 18107</strain>
    </source>
</reference>
<organism evidence="2 3">
    <name type="scientific">Chitinophaga ginsengisoli</name>
    <dbReference type="NCBI Taxonomy" id="363837"/>
    <lineage>
        <taxon>Bacteria</taxon>
        <taxon>Pseudomonadati</taxon>
        <taxon>Bacteroidota</taxon>
        <taxon>Chitinophagia</taxon>
        <taxon>Chitinophagales</taxon>
        <taxon>Chitinophagaceae</taxon>
        <taxon>Chitinophaga</taxon>
    </lineage>
</organism>
<dbReference type="EMBL" id="PYGK01000001">
    <property type="protein sequence ID" value="PSL35899.1"/>
    <property type="molecule type" value="Genomic_DNA"/>
</dbReference>
<dbReference type="Proteomes" id="UP000240978">
    <property type="component" value="Unassembled WGS sequence"/>
</dbReference>
<sequence length="226" mass="24601">MISFNFAFIMSTQSFKLEVSPTVGTVSAKYITPAKPECIFTLAHGAGAGMDHIFMETLAEALSKVGIATLRFNFPFTENKKGRPDSPAVAHATIEAAIKKAHELAPKLPLFASGKSFGGRMSSQYLAAHSDNNVAGIVFYGFPLHPAGKPSIERADHLKEIKMPMLFLQGSKDTLATWDLIESVCSSLKKATLVKLEGADHSFKAGKKDVMSLLVDETKKWVEKRL</sequence>
<gene>
    <name evidence="2" type="ORF">CLV42_101661</name>
</gene>
<dbReference type="InterPro" id="IPR029058">
    <property type="entry name" value="AB_hydrolase_fold"/>
</dbReference>
<keyword evidence="3" id="KW-1185">Reference proteome</keyword>
<dbReference type="SUPFAM" id="SSF53474">
    <property type="entry name" value="alpha/beta-Hydrolases"/>
    <property type="match status" value="1"/>
</dbReference>
<dbReference type="PANTHER" id="PTHR13136:SF11">
    <property type="entry name" value="TESTIS-EXPRESSED PROTEIN 30"/>
    <property type="match status" value="1"/>
</dbReference>
<evidence type="ECO:0000313" key="2">
    <source>
        <dbReference type="EMBL" id="PSL35899.1"/>
    </source>
</evidence>
<dbReference type="InterPro" id="IPR046879">
    <property type="entry name" value="KANL3/Tex30_Abhydrolase"/>
</dbReference>